<gene>
    <name evidence="9" type="ORF">APZ42_032291</name>
</gene>
<dbReference type="PROSITE" id="PS50240">
    <property type="entry name" value="TRYPSIN_DOM"/>
    <property type="match status" value="1"/>
</dbReference>
<dbReference type="PRINTS" id="PR00722">
    <property type="entry name" value="CHYMOTRYPSIN"/>
</dbReference>
<sequence>MKVILCLAVLVVAQSLGQVLLPYEKNWSKIEERWANPSVPRDPRRVEEIPLRHKATRESKDFRAVCGTPNAARIINGAEATPHEFPWVTALFISGGSFCTASLISDEWVLTAAHCADGALYFDVYLGAHNVRITETERLEIRANEKYIHPDWNPNTLTGDVALIKLPAPVDISGNNVRPICLQDPTDTSLYEGAEAHIAGWGKTADGPGGISPTLQKSTVTVISNDECQNTYGIIIRPSTICTSFTDTNSGTCNGDSGSAMSVINSNGQYTQIGVTSFVSSAGCESGNPDGYARLSSYLSWISSITGLVL</sequence>
<reference evidence="9 10" key="1">
    <citation type="submission" date="2016-03" db="EMBL/GenBank/DDBJ databases">
        <title>EvidentialGene: Evidence-directed Construction of Genes on Genomes.</title>
        <authorList>
            <person name="Gilbert D.G."/>
            <person name="Choi J.-H."/>
            <person name="Mockaitis K."/>
            <person name="Colbourne J."/>
            <person name="Pfrender M."/>
        </authorList>
    </citation>
    <scope>NUCLEOTIDE SEQUENCE [LARGE SCALE GENOMIC DNA]</scope>
    <source>
        <strain evidence="9 10">Xinb3</strain>
        <tissue evidence="9">Complete organism</tissue>
    </source>
</reference>
<dbReference type="GO" id="GO:0005576">
    <property type="term" value="C:extracellular region"/>
    <property type="evidence" value="ECO:0007669"/>
    <property type="project" value="UniProtKB-SubCell"/>
</dbReference>
<keyword evidence="7" id="KW-0865">Zymogen</keyword>
<dbReference type="GO" id="GO:0006508">
    <property type="term" value="P:proteolysis"/>
    <property type="evidence" value="ECO:0007669"/>
    <property type="project" value="UniProtKB-KW"/>
</dbReference>
<keyword evidence="5" id="KW-0378">Hydrolase</keyword>
<dbReference type="InterPro" id="IPR009003">
    <property type="entry name" value="Peptidase_S1_PA"/>
</dbReference>
<evidence type="ECO:0000256" key="1">
    <source>
        <dbReference type="ARBA" id="ARBA00004613"/>
    </source>
</evidence>
<dbReference type="InterPro" id="IPR043504">
    <property type="entry name" value="Peptidase_S1_PA_chymotrypsin"/>
</dbReference>
<evidence type="ECO:0000256" key="3">
    <source>
        <dbReference type="ARBA" id="ARBA00022670"/>
    </source>
</evidence>
<dbReference type="Gene3D" id="2.40.10.10">
    <property type="entry name" value="Trypsin-like serine proteases"/>
    <property type="match status" value="1"/>
</dbReference>
<name>A0A0P5W5Q6_9CRUS</name>
<dbReference type="Proteomes" id="UP000076858">
    <property type="component" value="Unassembled WGS sequence"/>
</dbReference>
<dbReference type="CDD" id="cd00190">
    <property type="entry name" value="Tryp_SPc"/>
    <property type="match status" value="1"/>
</dbReference>
<dbReference type="InterPro" id="IPR001254">
    <property type="entry name" value="Trypsin_dom"/>
</dbReference>
<evidence type="ECO:0000256" key="5">
    <source>
        <dbReference type="ARBA" id="ARBA00022801"/>
    </source>
</evidence>
<keyword evidence="8" id="KW-1015">Disulfide bond</keyword>
<proteinExistence type="predicted"/>
<dbReference type="AlphaFoldDB" id="A0A0P5W5Q6"/>
<keyword evidence="10" id="KW-1185">Reference proteome</keyword>
<evidence type="ECO:0000313" key="9">
    <source>
        <dbReference type="EMBL" id="KZS04697.1"/>
    </source>
</evidence>
<evidence type="ECO:0000313" key="10">
    <source>
        <dbReference type="Proteomes" id="UP000076858"/>
    </source>
</evidence>
<organism evidence="9 10">
    <name type="scientific">Daphnia magna</name>
    <dbReference type="NCBI Taxonomy" id="35525"/>
    <lineage>
        <taxon>Eukaryota</taxon>
        <taxon>Metazoa</taxon>
        <taxon>Ecdysozoa</taxon>
        <taxon>Arthropoda</taxon>
        <taxon>Crustacea</taxon>
        <taxon>Branchiopoda</taxon>
        <taxon>Diplostraca</taxon>
        <taxon>Cladocera</taxon>
        <taxon>Anomopoda</taxon>
        <taxon>Daphniidae</taxon>
        <taxon>Daphnia</taxon>
    </lineage>
</organism>
<evidence type="ECO:0000256" key="7">
    <source>
        <dbReference type="ARBA" id="ARBA00023145"/>
    </source>
</evidence>
<dbReference type="STRING" id="35525.A0A0P5W5Q6"/>
<dbReference type="PANTHER" id="PTHR24252:SF7">
    <property type="entry name" value="HYALIN"/>
    <property type="match status" value="1"/>
</dbReference>
<evidence type="ECO:0000256" key="4">
    <source>
        <dbReference type="ARBA" id="ARBA00022729"/>
    </source>
</evidence>
<dbReference type="SMART" id="SM00020">
    <property type="entry name" value="Tryp_SPc"/>
    <property type="match status" value="1"/>
</dbReference>
<dbReference type="SUPFAM" id="SSF50494">
    <property type="entry name" value="Trypsin-like serine proteases"/>
    <property type="match status" value="1"/>
</dbReference>
<dbReference type="OrthoDB" id="5565075at2759"/>
<dbReference type="PROSITE" id="PS00134">
    <property type="entry name" value="TRYPSIN_HIS"/>
    <property type="match status" value="1"/>
</dbReference>
<evidence type="ECO:0000256" key="2">
    <source>
        <dbReference type="ARBA" id="ARBA00022525"/>
    </source>
</evidence>
<protein>
    <submittedName>
        <fullName evidence="9">Uncharacterized protein</fullName>
    </submittedName>
</protein>
<keyword evidence="2" id="KW-0964">Secreted</keyword>
<comment type="subcellular location">
    <subcellularLocation>
        <location evidence="1">Secreted</location>
    </subcellularLocation>
</comment>
<dbReference type="Pfam" id="PF00089">
    <property type="entry name" value="Trypsin"/>
    <property type="match status" value="1"/>
</dbReference>
<comment type="caution">
    <text evidence="9">The sequence shown here is derived from an EMBL/GenBank/DDBJ whole genome shotgun (WGS) entry which is preliminary data.</text>
</comment>
<dbReference type="FunFam" id="2.40.10.10:FF:000146">
    <property type="entry name" value="Serine protease 53"/>
    <property type="match status" value="1"/>
</dbReference>
<dbReference type="PANTHER" id="PTHR24252">
    <property type="entry name" value="ACROSIN-RELATED"/>
    <property type="match status" value="1"/>
</dbReference>
<dbReference type="InterPro" id="IPR001314">
    <property type="entry name" value="Peptidase_S1A"/>
</dbReference>
<dbReference type="PROSITE" id="PS00135">
    <property type="entry name" value="TRYPSIN_SER"/>
    <property type="match status" value="1"/>
</dbReference>
<keyword evidence="3" id="KW-0645">Protease</keyword>
<keyword evidence="4" id="KW-0732">Signal</keyword>
<accession>A0A0P5W5Q6</accession>
<dbReference type="InterPro" id="IPR033116">
    <property type="entry name" value="TRYPSIN_SER"/>
</dbReference>
<keyword evidence="6" id="KW-0720">Serine protease</keyword>
<dbReference type="EMBL" id="LRGB01003101">
    <property type="protein sequence ID" value="KZS04697.1"/>
    <property type="molecule type" value="Genomic_DNA"/>
</dbReference>
<evidence type="ECO:0000256" key="8">
    <source>
        <dbReference type="ARBA" id="ARBA00023157"/>
    </source>
</evidence>
<dbReference type="GO" id="GO:0004252">
    <property type="term" value="F:serine-type endopeptidase activity"/>
    <property type="evidence" value="ECO:0007669"/>
    <property type="project" value="InterPro"/>
</dbReference>
<dbReference type="InterPro" id="IPR018114">
    <property type="entry name" value="TRYPSIN_HIS"/>
</dbReference>
<evidence type="ECO:0000256" key="6">
    <source>
        <dbReference type="ARBA" id="ARBA00022825"/>
    </source>
</evidence>